<feature type="compositionally biased region" description="Basic residues" evidence="1">
    <location>
        <begin position="59"/>
        <end position="75"/>
    </location>
</feature>
<sequence length="136" mass="15402">MEMVEEEMACTMKLVDPGQRKQPSTKIPKASKERRSRLSRRHQDFTRRGHLLKGNQRGSQRRPRQRKQPNPKHRKGELQLEATMTTTQETALASPPSPRAARNLVASTVAGCNRVAAAISNFHRHTNEKKTGKNPT</sequence>
<evidence type="ECO:0000313" key="2">
    <source>
        <dbReference type="EnsemblPlants" id="OBART01G11770.1"/>
    </source>
</evidence>
<dbReference type="EnsemblPlants" id="OBART01G11770.1">
    <property type="protein sequence ID" value="OBART01G11770.1"/>
    <property type="gene ID" value="OBART01G11770"/>
</dbReference>
<dbReference type="Gramene" id="OBART01G11770.1">
    <property type="protein sequence ID" value="OBART01G11770.1"/>
    <property type="gene ID" value="OBART01G11770"/>
</dbReference>
<reference evidence="2" key="1">
    <citation type="journal article" date="2009" name="Rice">
        <title>De Novo Next Generation Sequencing of Plant Genomes.</title>
        <authorList>
            <person name="Rounsley S."/>
            <person name="Marri P.R."/>
            <person name="Yu Y."/>
            <person name="He R."/>
            <person name="Sisneros N."/>
            <person name="Goicoechea J.L."/>
            <person name="Lee S.J."/>
            <person name="Angelova A."/>
            <person name="Kudrna D."/>
            <person name="Luo M."/>
            <person name="Affourtit J."/>
            <person name="Desany B."/>
            <person name="Knight J."/>
            <person name="Niazi F."/>
            <person name="Egholm M."/>
            <person name="Wing R.A."/>
        </authorList>
    </citation>
    <scope>NUCLEOTIDE SEQUENCE [LARGE SCALE GENOMIC DNA]</scope>
    <source>
        <strain evidence="2">cv. IRGC 105608</strain>
    </source>
</reference>
<name>A0A0D3EML0_9ORYZ</name>
<dbReference type="Proteomes" id="UP000026960">
    <property type="component" value="Chromosome 1"/>
</dbReference>
<dbReference type="HOGENOM" id="CLU_1878567_0_0_1"/>
<evidence type="ECO:0000256" key="1">
    <source>
        <dbReference type="SAM" id="MobiDB-lite"/>
    </source>
</evidence>
<evidence type="ECO:0000313" key="3">
    <source>
        <dbReference type="Proteomes" id="UP000026960"/>
    </source>
</evidence>
<accession>A0A0D3EML0</accession>
<dbReference type="PaxDb" id="65489-OBART01G11770.1"/>
<protein>
    <submittedName>
        <fullName evidence="2">Uncharacterized protein</fullName>
    </submittedName>
</protein>
<reference evidence="2" key="2">
    <citation type="submission" date="2015-03" db="UniProtKB">
        <authorList>
            <consortium name="EnsemblPlants"/>
        </authorList>
    </citation>
    <scope>IDENTIFICATION</scope>
</reference>
<feature type="region of interest" description="Disordered" evidence="1">
    <location>
        <begin position="1"/>
        <end position="81"/>
    </location>
</feature>
<organism evidence="2">
    <name type="scientific">Oryza barthii</name>
    <dbReference type="NCBI Taxonomy" id="65489"/>
    <lineage>
        <taxon>Eukaryota</taxon>
        <taxon>Viridiplantae</taxon>
        <taxon>Streptophyta</taxon>
        <taxon>Embryophyta</taxon>
        <taxon>Tracheophyta</taxon>
        <taxon>Spermatophyta</taxon>
        <taxon>Magnoliopsida</taxon>
        <taxon>Liliopsida</taxon>
        <taxon>Poales</taxon>
        <taxon>Poaceae</taxon>
        <taxon>BOP clade</taxon>
        <taxon>Oryzoideae</taxon>
        <taxon>Oryzeae</taxon>
        <taxon>Oryzinae</taxon>
        <taxon>Oryza</taxon>
    </lineage>
</organism>
<dbReference type="AlphaFoldDB" id="A0A0D3EML0"/>
<proteinExistence type="predicted"/>
<keyword evidence="3" id="KW-1185">Reference proteome</keyword>